<evidence type="ECO:0000256" key="1">
    <source>
        <dbReference type="SAM" id="SignalP"/>
    </source>
</evidence>
<name>A0A806KMV1_9BACT</name>
<dbReference type="EMBL" id="JQ844231">
    <property type="protein sequence ID" value="AGS53381.1"/>
    <property type="molecule type" value="Genomic_DNA"/>
</dbReference>
<feature type="chain" id="PRO_5032557793" description="DUF5666 domain-containing protein" evidence="1">
    <location>
        <begin position="21"/>
        <end position="136"/>
    </location>
</feature>
<dbReference type="AlphaFoldDB" id="A0A806KMV1"/>
<accession>A0A806KMV1</accession>
<reference evidence="2" key="1">
    <citation type="submission" date="2012-03" db="EMBL/GenBank/DDBJ databases">
        <title>Functional metagenomics reveals considerable lignocellulase gene clusters in the gut microbiome of a wood-feeding higher termite.</title>
        <authorList>
            <person name="Liu N."/>
        </authorList>
    </citation>
    <scope>NUCLEOTIDE SEQUENCE</scope>
</reference>
<proteinExistence type="predicted"/>
<protein>
    <recommendedName>
        <fullName evidence="3">DUF5666 domain-containing protein</fullName>
    </recommendedName>
</protein>
<evidence type="ECO:0000313" key="2">
    <source>
        <dbReference type="EMBL" id="AGS53381.1"/>
    </source>
</evidence>
<sequence>MKKLMFAVVIACLMIWTVSAQNWGAPQTVSVSGTLQLQNGMIAVASGNNAYFVPALTQYIGFIEGLKEGAQISVNGFASGNYIQPTTVTIAGKTYDFTTNSPQGFAYCGYGWGYCGGMHGGNWGYHGGGYGHHRRW</sequence>
<evidence type="ECO:0008006" key="3">
    <source>
        <dbReference type="Google" id="ProtNLM"/>
    </source>
</evidence>
<organism evidence="2">
    <name type="scientific">uncultured bacterium contig00018</name>
    <dbReference type="NCBI Taxonomy" id="1181509"/>
    <lineage>
        <taxon>Bacteria</taxon>
        <taxon>environmental samples</taxon>
    </lineage>
</organism>
<feature type="signal peptide" evidence="1">
    <location>
        <begin position="1"/>
        <end position="20"/>
    </location>
</feature>
<keyword evidence="1" id="KW-0732">Signal</keyword>